<reference evidence="2" key="1">
    <citation type="submission" date="2022-11" db="UniProtKB">
        <authorList>
            <consortium name="WormBaseParasite"/>
        </authorList>
    </citation>
    <scope>IDENTIFICATION</scope>
</reference>
<organism evidence="1 2">
    <name type="scientific">Romanomermis culicivorax</name>
    <name type="common">Nematode worm</name>
    <dbReference type="NCBI Taxonomy" id="13658"/>
    <lineage>
        <taxon>Eukaryota</taxon>
        <taxon>Metazoa</taxon>
        <taxon>Ecdysozoa</taxon>
        <taxon>Nematoda</taxon>
        <taxon>Enoplea</taxon>
        <taxon>Dorylaimia</taxon>
        <taxon>Mermithida</taxon>
        <taxon>Mermithoidea</taxon>
        <taxon>Mermithidae</taxon>
        <taxon>Romanomermis</taxon>
    </lineage>
</organism>
<dbReference type="AlphaFoldDB" id="A0A915HHV3"/>
<proteinExistence type="predicted"/>
<evidence type="ECO:0000313" key="1">
    <source>
        <dbReference type="Proteomes" id="UP000887565"/>
    </source>
</evidence>
<evidence type="ECO:0000313" key="2">
    <source>
        <dbReference type="WBParaSite" id="nRc.2.0.1.t01587-RA"/>
    </source>
</evidence>
<accession>A0A915HHV3</accession>
<name>A0A915HHV3_ROMCU</name>
<dbReference type="Proteomes" id="UP000887565">
    <property type="component" value="Unplaced"/>
</dbReference>
<dbReference type="WBParaSite" id="nRc.2.0.1.t01587-RA">
    <property type="protein sequence ID" value="nRc.2.0.1.t01587-RA"/>
    <property type="gene ID" value="nRc.2.0.1.g01587"/>
</dbReference>
<keyword evidence="1" id="KW-1185">Reference proteome</keyword>
<sequence length="161" mass="17718">MRDVTIEFTVLQNPTCLTKEQKCKADNGVCSAGLTTNFYALSSSWFILLVLDKSNASILYTISVGEPYMMFDQVRTSTITHRQNSSYDSNWLQSSKNEVGAVAGYGFAVNFVSVTTIIPQSSNGHVDVTVAQSSITRINISWFRFPDGLSTTVSCLKISYA</sequence>
<protein>
    <submittedName>
        <fullName evidence="2">Uncharacterized protein</fullName>
    </submittedName>
</protein>